<name>A0A6L8MH40_9BURK</name>
<evidence type="ECO:0000313" key="2">
    <source>
        <dbReference type="Proteomes" id="UP000474565"/>
    </source>
</evidence>
<protein>
    <submittedName>
        <fullName evidence="1">BPSL0067 family protein</fullName>
    </submittedName>
</protein>
<dbReference type="NCBIfam" id="NF033857">
    <property type="entry name" value="BPSL0067_fam"/>
    <property type="match status" value="1"/>
</dbReference>
<evidence type="ECO:0000313" key="1">
    <source>
        <dbReference type="EMBL" id="MYM81759.1"/>
    </source>
</evidence>
<gene>
    <name evidence="1" type="ORF">GTP44_07275</name>
</gene>
<comment type="caution">
    <text evidence="1">The sequence shown here is derived from an EMBL/GenBank/DDBJ whole genome shotgun (WGS) entry which is preliminary data.</text>
</comment>
<proteinExistence type="predicted"/>
<dbReference type="InterPro" id="IPR047746">
    <property type="entry name" value="Dae2/Tae2-like"/>
</dbReference>
<dbReference type="EMBL" id="WWCP01000005">
    <property type="protein sequence ID" value="MYM81759.1"/>
    <property type="molecule type" value="Genomic_DNA"/>
</dbReference>
<dbReference type="Proteomes" id="UP000474565">
    <property type="component" value="Unassembled WGS sequence"/>
</dbReference>
<dbReference type="AlphaFoldDB" id="A0A6L8MH40"/>
<accession>A0A6L8MH40</accession>
<reference evidence="1 2" key="1">
    <citation type="submission" date="2019-12" db="EMBL/GenBank/DDBJ databases">
        <title>Novel species isolated from a subtropical stream in China.</title>
        <authorList>
            <person name="Lu H."/>
        </authorList>
    </citation>
    <scope>NUCLEOTIDE SEQUENCE [LARGE SCALE GENOMIC DNA]</scope>
    <source>
        <strain evidence="1 2">FT50W</strain>
    </source>
</reference>
<sequence>MPYVYTKVEDLEGTEPVGTRQCVALVQHYAKVPVSSAWREGLHVVDAATLKKGTAIATFVNGRYPNRDHGNHAAFFLRYGPNGIWIMDQWKHDKKTAVSSRFIPRRGKTKSGAYVRPSDNADSFFVIE</sequence>
<organism evidence="1 2">
    <name type="scientific">Duganella lactea</name>
    <dbReference type="NCBI Taxonomy" id="2692173"/>
    <lineage>
        <taxon>Bacteria</taxon>
        <taxon>Pseudomonadati</taxon>
        <taxon>Pseudomonadota</taxon>
        <taxon>Betaproteobacteria</taxon>
        <taxon>Burkholderiales</taxon>
        <taxon>Oxalobacteraceae</taxon>
        <taxon>Telluria group</taxon>
        <taxon>Duganella</taxon>
    </lineage>
</organism>